<keyword evidence="1" id="KW-0472">Membrane</keyword>
<keyword evidence="1" id="KW-1133">Transmembrane helix</keyword>
<dbReference type="STRING" id="641238.SAMN04490244_101592"/>
<dbReference type="Proteomes" id="UP000198885">
    <property type="component" value="Unassembled WGS sequence"/>
</dbReference>
<gene>
    <name evidence="2" type="ORF">SAMN04490244_101592</name>
</gene>
<organism evidence="2 3">
    <name type="scientific">Tranquillimonas rosea</name>
    <dbReference type="NCBI Taxonomy" id="641238"/>
    <lineage>
        <taxon>Bacteria</taxon>
        <taxon>Pseudomonadati</taxon>
        <taxon>Pseudomonadota</taxon>
        <taxon>Alphaproteobacteria</taxon>
        <taxon>Rhodobacterales</taxon>
        <taxon>Roseobacteraceae</taxon>
        <taxon>Tranquillimonas</taxon>
    </lineage>
</organism>
<dbReference type="RefSeq" id="WP_092688035.1">
    <property type="nucleotide sequence ID" value="NZ_CBDDGO010000004.1"/>
</dbReference>
<evidence type="ECO:0000313" key="3">
    <source>
        <dbReference type="Proteomes" id="UP000198885"/>
    </source>
</evidence>
<name>A0A1H9QE04_9RHOB</name>
<keyword evidence="3" id="KW-1185">Reference proteome</keyword>
<dbReference type="EMBL" id="FOGU01000001">
    <property type="protein sequence ID" value="SER58771.1"/>
    <property type="molecule type" value="Genomic_DNA"/>
</dbReference>
<sequence>MRGALVGFWRDRRGTSTVEFALMFPLVLAWFILGAEVGIHQLRQTMFERGVDVVTRDLRLGEPTLQDPEELRKAVCARTLVIANCMGDLTIDMTPVEVDTFAPAAEPIDCRDRTEEIKPVVNYDQGSSNEVMLLRFCVLYDPVFPNMGLGEIMPRAAGGGVPIYATTFYVNEP</sequence>
<reference evidence="2 3" key="1">
    <citation type="submission" date="2016-10" db="EMBL/GenBank/DDBJ databases">
        <authorList>
            <person name="de Groot N.N."/>
        </authorList>
    </citation>
    <scope>NUCLEOTIDE SEQUENCE [LARGE SCALE GENOMIC DNA]</scope>
    <source>
        <strain evidence="2 3">DSM 23042</strain>
    </source>
</reference>
<feature type="transmembrane region" description="Helical" evidence="1">
    <location>
        <begin position="20"/>
        <end position="39"/>
    </location>
</feature>
<dbReference type="OrthoDB" id="7907064at2"/>
<evidence type="ECO:0000313" key="2">
    <source>
        <dbReference type="EMBL" id="SER58771.1"/>
    </source>
</evidence>
<keyword evidence="1" id="KW-0812">Transmembrane</keyword>
<accession>A0A1H9QE04</accession>
<evidence type="ECO:0000256" key="1">
    <source>
        <dbReference type="SAM" id="Phobius"/>
    </source>
</evidence>
<protein>
    <recommendedName>
        <fullName evidence="4">TadE-like protein</fullName>
    </recommendedName>
</protein>
<evidence type="ECO:0008006" key="4">
    <source>
        <dbReference type="Google" id="ProtNLM"/>
    </source>
</evidence>
<proteinExistence type="predicted"/>
<dbReference type="AlphaFoldDB" id="A0A1H9QE04"/>